<gene>
    <name evidence="1" type="ordered locus">Mboo_2155</name>
</gene>
<dbReference type="STRING" id="456442.Mboo_2155"/>
<proteinExistence type="predicted"/>
<evidence type="ECO:0000313" key="2">
    <source>
        <dbReference type="Proteomes" id="UP000002408"/>
    </source>
</evidence>
<dbReference type="HOGENOM" id="CLU_703240_0_0_2"/>
<dbReference type="AlphaFoldDB" id="A7IAA8"/>
<keyword evidence="2" id="KW-1185">Reference proteome</keyword>
<protein>
    <submittedName>
        <fullName evidence="1">Uncharacterized protein</fullName>
    </submittedName>
</protein>
<evidence type="ECO:0000313" key="1">
    <source>
        <dbReference type="EMBL" id="ABS56669.1"/>
    </source>
</evidence>
<organism evidence="1 2">
    <name type="scientific">Methanoregula boonei (strain DSM 21154 / JCM 14090 / 6A8)</name>
    <dbReference type="NCBI Taxonomy" id="456442"/>
    <lineage>
        <taxon>Archaea</taxon>
        <taxon>Methanobacteriati</taxon>
        <taxon>Methanobacteriota</taxon>
        <taxon>Stenosarchaea group</taxon>
        <taxon>Methanomicrobia</taxon>
        <taxon>Methanomicrobiales</taxon>
        <taxon>Methanoregulaceae</taxon>
        <taxon>Methanoregula</taxon>
    </lineage>
</organism>
<dbReference type="eggNOG" id="arCOG08225">
    <property type="taxonomic scope" value="Archaea"/>
</dbReference>
<dbReference type="EMBL" id="CP000780">
    <property type="protein sequence ID" value="ABS56669.1"/>
    <property type="molecule type" value="Genomic_DNA"/>
</dbReference>
<sequence length="397" mass="46337">MGDEWQPEAVVRLRLERLKKEFSDYISVNSEKIDANIPVFFGHVIASLDKTLPGLSDEFFDQFIDAMAFAVLETSKRSEEIPFVEKLFDYAMRNKRGSRNRAVYDILLGMKMINTGKYAEGAEQLKKYRSADIIICPAIAYCYFVLSTQQNPIERSGEYQRLKDMALAAREQMIELIRLNPPINRLKDLEIAEDPRINKIFWFMIKQAIDWFPSEREFLRIGIEKASKDGRRDLKEELLNIAIERFYNDMFFLRELYKLKLENRDAGGVAGVVKQMTQQYPDEIEPIYYGLKLSIITSRMDTYYRFRKLATGKNTPLQALLLLDYSFEVMSGKQADAAACMDEIRKRFGPQHFFVTLLEYVAHDFHSEDPKKLKRSKKAIFDSIDQYCMKLLKIEGL</sequence>
<dbReference type="KEGG" id="mbn:Mboo_2155"/>
<accession>A7IAA8</accession>
<dbReference type="OrthoDB" id="104754at2157"/>
<dbReference type="Proteomes" id="UP000002408">
    <property type="component" value="Chromosome"/>
</dbReference>
<reference evidence="2" key="1">
    <citation type="journal article" date="2015" name="Microbiology">
        <title>Genome of Methanoregula boonei 6A8 reveals adaptations to oligotrophic peatland environments.</title>
        <authorList>
            <person name="Braeuer S."/>
            <person name="Cadillo-Quiroz H."/>
            <person name="Kyrpides N."/>
            <person name="Woyke T."/>
            <person name="Goodwin L."/>
            <person name="Detter C."/>
            <person name="Podell S."/>
            <person name="Yavitt J.B."/>
            <person name="Zinder S.H."/>
        </authorList>
    </citation>
    <scope>NUCLEOTIDE SEQUENCE [LARGE SCALE GENOMIC DNA]</scope>
    <source>
        <strain evidence="2">DSM 21154 / JCM 14090 / 6A8</strain>
    </source>
</reference>
<dbReference type="GeneID" id="5410131"/>
<name>A7IAA8_METB6</name>
<dbReference type="RefSeq" id="WP_012107727.1">
    <property type="nucleotide sequence ID" value="NC_009712.1"/>
</dbReference>